<keyword evidence="2 6" id="KW-0819">tRNA processing</keyword>
<dbReference type="GO" id="GO:0032267">
    <property type="term" value="F:tRNA(Ile)-lysidine synthase activity"/>
    <property type="evidence" value="ECO:0007669"/>
    <property type="project" value="UniProtKB-EC"/>
</dbReference>
<evidence type="ECO:0000256" key="3">
    <source>
        <dbReference type="ARBA" id="ARBA00022741"/>
    </source>
</evidence>
<comment type="domain">
    <text evidence="6">The N-terminal region contains the highly conserved SGGXDS motif, predicted to be a P-loop motif involved in ATP binding.</text>
</comment>
<dbReference type="PANTHER" id="PTHR43033">
    <property type="entry name" value="TRNA(ILE)-LYSIDINE SYNTHASE-RELATED"/>
    <property type="match status" value="1"/>
</dbReference>
<dbReference type="PANTHER" id="PTHR43033:SF5">
    <property type="entry name" value="TRNA(ILE)-LYSIDINE SYNTHETASE"/>
    <property type="match status" value="1"/>
</dbReference>
<dbReference type="STRING" id="941907.SAMN06295910_2214"/>
<keyword evidence="4 6" id="KW-0067">ATP-binding</keyword>
<dbReference type="InterPro" id="IPR012094">
    <property type="entry name" value="tRNA_Ile_lys_synt"/>
</dbReference>
<dbReference type="NCBIfam" id="TIGR02432">
    <property type="entry name" value="lysidine_TilS_N"/>
    <property type="match status" value="1"/>
</dbReference>
<comment type="function">
    <text evidence="6">Ligates lysine onto the cytidine present at position 34 of the AUA codon-specific tRNA(Ile) that contains the anticodon CAU, in an ATP-dependent manner. Cytidine is converted to lysidine, thus changing the amino acid specificity of the tRNA from methionine to isoleucine.</text>
</comment>
<dbReference type="InterPro" id="IPR011063">
    <property type="entry name" value="TilS/TtcA_N"/>
</dbReference>
<dbReference type="GO" id="GO:0006400">
    <property type="term" value="P:tRNA modification"/>
    <property type="evidence" value="ECO:0007669"/>
    <property type="project" value="UniProtKB-UniRule"/>
</dbReference>
<evidence type="ECO:0000313" key="9">
    <source>
        <dbReference type="Proteomes" id="UP000192934"/>
    </source>
</evidence>
<reference evidence="9" key="1">
    <citation type="submission" date="2017-04" db="EMBL/GenBank/DDBJ databases">
        <authorList>
            <person name="Varghese N."/>
            <person name="Submissions S."/>
        </authorList>
    </citation>
    <scope>NUCLEOTIDE SEQUENCE [LARGE SCALE GENOMIC DNA]</scope>
    <source>
        <strain evidence="9">Dd16</strain>
    </source>
</reference>
<evidence type="ECO:0000259" key="7">
    <source>
        <dbReference type="Pfam" id="PF01171"/>
    </source>
</evidence>
<keyword evidence="3 6" id="KW-0547">Nucleotide-binding</keyword>
<dbReference type="EMBL" id="LT840185">
    <property type="protein sequence ID" value="SMF74180.1"/>
    <property type="molecule type" value="Genomic_DNA"/>
</dbReference>
<sequence>MLTPTDRFAADLVALWAGQGTLGIAVSGGPDSLALLLLAASAVPGRMAAATIDHGLRTDAAAEAAMVGAVCCERGIPHEILVPGWDQPPAANIQAAARVARYAALAEWAARNGIEAVATAHHADDQAETLLMRLARGSGLAGLAGVRAATCLPGSYIALIRPLLGWRKMELEAVVAAAGLTPAHDPTNNDFRFDRTRARSLLADTDWIEPPRLAASAAHLAEAEEALCWASQNAWDERAEAHSDRVTIDAKGLPRDLQRRLLLRCFAHLGATPPRGPELGRVLNGLVSGSLATLGGLQFLPGDRWTVRRAPPRN</sequence>
<dbReference type="GO" id="GO:0005737">
    <property type="term" value="C:cytoplasm"/>
    <property type="evidence" value="ECO:0007669"/>
    <property type="project" value="UniProtKB-SubCell"/>
</dbReference>
<accession>A0A1X7GSP7</accession>
<evidence type="ECO:0000256" key="5">
    <source>
        <dbReference type="ARBA" id="ARBA00048539"/>
    </source>
</evidence>
<keyword evidence="6" id="KW-0963">Cytoplasm</keyword>
<evidence type="ECO:0000313" key="8">
    <source>
        <dbReference type="EMBL" id="SMF74180.1"/>
    </source>
</evidence>
<feature type="domain" description="tRNA(Ile)-lysidine/2-thiocytidine synthase N-terminal" evidence="7">
    <location>
        <begin position="23"/>
        <end position="199"/>
    </location>
</feature>
<proteinExistence type="inferred from homology"/>
<dbReference type="AlphaFoldDB" id="A0A1X7GSP7"/>
<dbReference type="CDD" id="cd01992">
    <property type="entry name" value="TilS_N"/>
    <property type="match status" value="1"/>
</dbReference>
<feature type="binding site" evidence="6">
    <location>
        <begin position="27"/>
        <end position="32"/>
    </location>
    <ligand>
        <name>ATP</name>
        <dbReference type="ChEBI" id="CHEBI:30616"/>
    </ligand>
</feature>
<comment type="subcellular location">
    <subcellularLocation>
        <location evidence="6">Cytoplasm</location>
    </subcellularLocation>
</comment>
<keyword evidence="1 6" id="KW-0436">Ligase</keyword>
<evidence type="ECO:0000256" key="4">
    <source>
        <dbReference type="ARBA" id="ARBA00022840"/>
    </source>
</evidence>
<gene>
    <name evidence="6" type="primary">tilS</name>
    <name evidence="8" type="ORF">SAMN06295910_2214</name>
</gene>
<comment type="catalytic activity">
    <reaction evidence="5 6">
        <text>cytidine(34) in tRNA(Ile2) + L-lysine + ATP = lysidine(34) in tRNA(Ile2) + AMP + diphosphate + H(+)</text>
        <dbReference type="Rhea" id="RHEA:43744"/>
        <dbReference type="Rhea" id="RHEA-COMP:10625"/>
        <dbReference type="Rhea" id="RHEA-COMP:10670"/>
        <dbReference type="ChEBI" id="CHEBI:15378"/>
        <dbReference type="ChEBI" id="CHEBI:30616"/>
        <dbReference type="ChEBI" id="CHEBI:32551"/>
        <dbReference type="ChEBI" id="CHEBI:33019"/>
        <dbReference type="ChEBI" id="CHEBI:82748"/>
        <dbReference type="ChEBI" id="CHEBI:83665"/>
        <dbReference type="ChEBI" id="CHEBI:456215"/>
        <dbReference type="EC" id="6.3.4.19"/>
    </reaction>
</comment>
<keyword evidence="9" id="KW-1185">Reference proteome</keyword>
<evidence type="ECO:0000256" key="2">
    <source>
        <dbReference type="ARBA" id="ARBA00022694"/>
    </source>
</evidence>
<evidence type="ECO:0000256" key="6">
    <source>
        <dbReference type="HAMAP-Rule" id="MF_01161"/>
    </source>
</evidence>
<protein>
    <recommendedName>
        <fullName evidence="6">tRNA(Ile)-lysidine synthase</fullName>
        <ecNumber evidence="6">6.3.4.19</ecNumber>
    </recommendedName>
    <alternativeName>
        <fullName evidence="6">tRNA(Ile)-2-lysyl-cytidine synthase</fullName>
    </alternativeName>
    <alternativeName>
        <fullName evidence="6">tRNA(Ile)-lysidine synthetase</fullName>
    </alternativeName>
</protein>
<dbReference type="HAMAP" id="MF_01161">
    <property type="entry name" value="tRNA_Ile_lys_synt"/>
    <property type="match status" value="1"/>
</dbReference>
<name>A0A1X7GSP7_9SPHN</name>
<dbReference type="Proteomes" id="UP000192934">
    <property type="component" value="Chromosome I"/>
</dbReference>
<dbReference type="GO" id="GO:0005524">
    <property type="term" value="F:ATP binding"/>
    <property type="evidence" value="ECO:0007669"/>
    <property type="project" value="UniProtKB-UniRule"/>
</dbReference>
<dbReference type="Pfam" id="PF01171">
    <property type="entry name" value="ATP_bind_3"/>
    <property type="match status" value="1"/>
</dbReference>
<dbReference type="EC" id="6.3.4.19" evidence="6"/>
<organism evidence="8 9">
    <name type="scientific">Allosphingosinicella indica</name>
    <dbReference type="NCBI Taxonomy" id="941907"/>
    <lineage>
        <taxon>Bacteria</taxon>
        <taxon>Pseudomonadati</taxon>
        <taxon>Pseudomonadota</taxon>
        <taxon>Alphaproteobacteria</taxon>
        <taxon>Sphingomonadales</taxon>
        <taxon>Sphingomonadaceae</taxon>
        <taxon>Allosphingosinicella</taxon>
    </lineage>
</organism>
<dbReference type="OrthoDB" id="9807403at2"/>
<evidence type="ECO:0000256" key="1">
    <source>
        <dbReference type="ARBA" id="ARBA00022598"/>
    </source>
</evidence>
<dbReference type="SUPFAM" id="SSF52402">
    <property type="entry name" value="Adenine nucleotide alpha hydrolases-like"/>
    <property type="match status" value="1"/>
</dbReference>
<dbReference type="InterPro" id="IPR012795">
    <property type="entry name" value="tRNA_Ile_lys_synt_N"/>
</dbReference>
<comment type="similarity">
    <text evidence="6">Belongs to the tRNA(Ile)-lysidine synthase family.</text>
</comment>
<dbReference type="InterPro" id="IPR014729">
    <property type="entry name" value="Rossmann-like_a/b/a_fold"/>
</dbReference>
<dbReference type="RefSeq" id="WP_085218822.1">
    <property type="nucleotide sequence ID" value="NZ_LT840185.1"/>
</dbReference>
<dbReference type="Gene3D" id="3.40.50.620">
    <property type="entry name" value="HUPs"/>
    <property type="match status" value="1"/>
</dbReference>